<dbReference type="GO" id="GO:0046872">
    <property type="term" value="F:metal ion binding"/>
    <property type="evidence" value="ECO:0007669"/>
    <property type="project" value="UniProtKB-KW"/>
</dbReference>
<dbReference type="Pfam" id="PF18009">
    <property type="entry name" value="Fer4_23"/>
    <property type="match status" value="1"/>
</dbReference>
<dbReference type="Proteomes" id="UP000321306">
    <property type="component" value="Unassembled WGS sequence"/>
</dbReference>
<evidence type="ECO:0000259" key="4">
    <source>
        <dbReference type="Pfam" id="PF18069"/>
    </source>
</evidence>
<dbReference type="Gene3D" id="3.30.1360.190">
    <property type="match status" value="1"/>
</dbReference>
<evidence type="ECO:0000313" key="5">
    <source>
        <dbReference type="EMBL" id="GEM46996.1"/>
    </source>
</evidence>
<evidence type="ECO:0000259" key="3">
    <source>
        <dbReference type="Pfam" id="PF18009"/>
    </source>
</evidence>
<dbReference type="NCBIfam" id="NF002672">
    <property type="entry name" value="PRK02395.1-4"/>
    <property type="match status" value="1"/>
</dbReference>
<evidence type="ECO:0000256" key="2">
    <source>
        <dbReference type="ARBA" id="ARBA00023239"/>
    </source>
</evidence>
<dbReference type="CDD" id="cd03416">
    <property type="entry name" value="CbiX_SirB_N"/>
    <property type="match status" value="2"/>
</dbReference>
<dbReference type="Pfam" id="PF18069">
    <property type="entry name" value="DR2241"/>
    <property type="match status" value="1"/>
</dbReference>
<keyword evidence="1" id="KW-0479">Metal-binding</keyword>
<dbReference type="OrthoDB" id="1489951at2"/>
<dbReference type="InterPro" id="IPR041346">
    <property type="entry name" value="DR2241_Fer4"/>
</dbReference>
<dbReference type="Pfam" id="PF01903">
    <property type="entry name" value="CbiX"/>
    <property type="match status" value="2"/>
</dbReference>
<evidence type="ECO:0000256" key="1">
    <source>
        <dbReference type="ARBA" id="ARBA00022723"/>
    </source>
</evidence>
<gene>
    <name evidence="5" type="ORF">DC3_26310</name>
</gene>
<comment type="caution">
    <text evidence="5">The sequence shown here is derived from an EMBL/GenBank/DDBJ whole genome shotgun (WGS) entry which is preliminary data.</text>
</comment>
<protein>
    <recommendedName>
        <fullName evidence="7">Sirohydrochlorin cobaltochelatase</fullName>
    </recommendedName>
</protein>
<dbReference type="InterPro" id="IPR041181">
    <property type="entry name" value="DR2241_middle"/>
</dbReference>
<dbReference type="InterPro" id="IPR002762">
    <property type="entry name" value="CbiX-like"/>
</dbReference>
<evidence type="ECO:0008006" key="7">
    <source>
        <dbReference type="Google" id="ProtNLM"/>
    </source>
</evidence>
<proteinExistence type="predicted"/>
<dbReference type="SUPFAM" id="SSF53800">
    <property type="entry name" value="Chelatase"/>
    <property type="match status" value="1"/>
</dbReference>
<dbReference type="NCBIfam" id="NF002671">
    <property type="entry name" value="PRK02395.1-3"/>
    <property type="match status" value="1"/>
</dbReference>
<dbReference type="GO" id="GO:0016829">
    <property type="term" value="F:lyase activity"/>
    <property type="evidence" value="ECO:0007669"/>
    <property type="project" value="UniProtKB-KW"/>
</dbReference>
<dbReference type="Gene3D" id="3.30.70.2320">
    <property type="match status" value="1"/>
</dbReference>
<feature type="domain" description="DR2241 4Fe-4S iron-sulfur cluster binding" evidence="3">
    <location>
        <begin position="371"/>
        <end position="449"/>
    </location>
</feature>
<dbReference type="AlphaFoldDB" id="A0A511N3J3"/>
<dbReference type="EMBL" id="BJXB01000011">
    <property type="protein sequence ID" value="GEM46996.1"/>
    <property type="molecule type" value="Genomic_DNA"/>
</dbReference>
<sequence>MRSLVLIGHGSHLNPDSARAVYHYAELLRKAGSFSEVIEGYWKEEPSLRQVLRTTRYSDVTVIPMFISEGYFTETVIPRELNLGHSGPVPPHGITRQLGGKTVRYTQPYGVHPRMTDVILERAREACPDFSPEDTGLLIIGHGTTRNQNSNRVIYQNRDRIREKGLFKEVHALFLDEDPRVDTWDTLFTSKHVIMVPFFTAEGWHTQETIPEELGLNGSRTTFTDHTVHYALPVGTHPMITEVILEVAQDAWRTSSASGEPSPEQQAAWDTFLGLAREGMRLGEVLIRQDVGLYTLQHMLDEGKDQLQVFVSPESLRDLVRISDSGEYRPVHTFRNLPRGWKAVFNEQDFRRAISYVYPSVIEDTCLYQKGALRVTPWISTARRQTGIYTRVQQATLKDVDQVSKKICGFCLKSRLWYGDTLYQTFLDGVPGAIPCVEACTYVISEVREHVVRKELAQQKETPAQSAR</sequence>
<dbReference type="PANTHER" id="PTHR33542">
    <property type="entry name" value="SIROHYDROCHLORIN FERROCHELATASE, CHLOROPLASTIC"/>
    <property type="match status" value="1"/>
</dbReference>
<dbReference type="PANTHER" id="PTHR33542:SF3">
    <property type="entry name" value="SIROHYDROCHLORIN FERROCHELATASE, CHLOROPLASTIC"/>
    <property type="match status" value="1"/>
</dbReference>
<accession>A0A511N3J3</accession>
<reference evidence="5 6" key="1">
    <citation type="submission" date="2019-07" db="EMBL/GenBank/DDBJ databases">
        <title>Whole genome shotgun sequence of Deinococcus cellulosilyticus NBRC 106333.</title>
        <authorList>
            <person name="Hosoyama A."/>
            <person name="Uohara A."/>
            <person name="Ohji S."/>
            <person name="Ichikawa N."/>
        </authorList>
    </citation>
    <scope>NUCLEOTIDE SEQUENCE [LARGE SCALE GENOMIC DNA]</scope>
    <source>
        <strain evidence="5 6">NBRC 106333</strain>
    </source>
</reference>
<name>A0A511N3J3_DEIC1</name>
<evidence type="ECO:0000313" key="6">
    <source>
        <dbReference type="Proteomes" id="UP000321306"/>
    </source>
</evidence>
<keyword evidence="6" id="KW-1185">Reference proteome</keyword>
<dbReference type="RefSeq" id="WP_146884900.1">
    <property type="nucleotide sequence ID" value="NZ_BJXB01000011.1"/>
</dbReference>
<organism evidence="5 6">
    <name type="scientific">Deinococcus cellulosilyticus (strain DSM 18568 / NBRC 106333 / KACC 11606 / 5516J-15)</name>
    <dbReference type="NCBI Taxonomy" id="1223518"/>
    <lineage>
        <taxon>Bacteria</taxon>
        <taxon>Thermotogati</taxon>
        <taxon>Deinococcota</taxon>
        <taxon>Deinococci</taxon>
        <taxon>Deinococcales</taxon>
        <taxon>Deinococcaceae</taxon>
        <taxon>Deinococcus</taxon>
    </lineage>
</organism>
<feature type="domain" description="DR2241 stabilising" evidence="4">
    <location>
        <begin position="266"/>
        <end position="365"/>
    </location>
</feature>
<dbReference type="Gene3D" id="3.40.50.1400">
    <property type="match status" value="2"/>
</dbReference>
<keyword evidence="2" id="KW-0456">Lyase</keyword>
<dbReference type="InterPro" id="IPR050963">
    <property type="entry name" value="Sirohydro_Cobaltochel/CbiX"/>
</dbReference>